<dbReference type="AlphaFoldDB" id="A0A1Y3B1M3"/>
<evidence type="ECO:0000259" key="1">
    <source>
        <dbReference type="SMART" id="SM00156"/>
    </source>
</evidence>
<sequence length="350" mass="39726">MISNDPSLAMNSNDRNEMTMHKYSQDYVFSTVSIGPTFLDMLREFNAATTTIAQQQQSRKHHHLNNQPLGFFAGTDNNHDLFIRYVTILCQNVRAIFDCEDKLIRINSATFVIGDIIGDLSNLIRMERALWTSVPVLSSNYVFLGNYVNGNGPNPMGIECILYLFALKIITPNKFFLIRGQNECRSMQRNRFQSECNRKYGEKSGQILYELINDIFDRMPLAIIIDESIVCVNNNLPIRTTTSIDDINNQLPKELKDPNQFPIVKEMLINVAKIMNINETNHNVDYLKSNDLTHLIRGNYPLNCGYHIGGGGGGHHQKRIINLFSVPNVTVQNAKSGNISRIDNELAIIL</sequence>
<evidence type="ECO:0000313" key="3">
    <source>
        <dbReference type="Proteomes" id="UP000194236"/>
    </source>
</evidence>
<gene>
    <name evidence="2" type="ORF">BLA29_007613</name>
</gene>
<accession>A0A1Y3B1M3</accession>
<feature type="domain" description="Serine/threonine specific protein phosphatases" evidence="1">
    <location>
        <begin position="81"/>
        <end position="350"/>
    </location>
</feature>
<dbReference type="SMART" id="SM00156">
    <property type="entry name" value="PP2Ac"/>
    <property type="match status" value="1"/>
</dbReference>
<dbReference type="GO" id="GO:0016787">
    <property type="term" value="F:hydrolase activity"/>
    <property type="evidence" value="ECO:0007669"/>
    <property type="project" value="InterPro"/>
</dbReference>
<dbReference type="PRINTS" id="PR00114">
    <property type="entry name" value="STPHPHTASE"/>
</dbReference>
<dbReference type="PANTHER" id="PTHR11668">
    <property type="entry name" value="SERINE/THREONINE PROTEIN PHOSPHATASE"/>
    <property type="match status" value="1"/>
</dbReference>
<dbReference type="Proteomes" id="UP000194236">
    <property type="component" value="Unassembled WGS sequence"/>
</dbReference>
<dbReference type="InterPro" id="IPR050341">
    <property type="entry name" value="PP1_catalytic_subunit"/>
</dbReference>
<dbReference type="InterPro" id="IPR006186">
    <property type="entry name" value="Ser/Thr-sp_prot-phosphatase"/>
</dbReference>
<dbReference type="PANTHER" id="PTHR11668:SF496">
    <property type="entry name" value="SERINE_THREONINE-PROTEIN PHOSPHATASE"/>
    <property type="match status" value="1"/>
</dbReference>
<name>A0A1Y3B1M3_EURMA</name>
<dbReference type="InterPro" id="IPR004843">
    <property type="entry name" value="Calcineurin-like_PHP"/>
</dbReference>
<protein>
    <recommendedName>
        <fullName evidence="1">Serine/threonine specific protein phosphatases domain-containing protein</fullName>
    </recommendedName>
</protein>
<organism evidence="2 3">
    <name type="scientific">Euroglyphus maynei</name>
    <name type="common">Mayne's house dust mite</name>
    <dbReference type="NCBI Taxonomy" id="6958"/>
    <lineage>
        <taxon>Eukaryota</taxon>
        <taxon>Metazoa</taxon>
        <taxon>Ecdysozoa</taxon>
        <taxon>Arthropoda</taxon>
        <taxon>Chelicerata</taxon>
        <taxon>Arachnida</taxon>
        <taxon>Acari</taxon>
        <taxon>Acariformes</taxon>
        <taxon>Sarcoptiformes</taxon>
        <taxon>Astigmata</taxon>
        <taxon>Psoroptidia</taxon>
        <taxon>Analgoidea</taxon>
        <taxon>Pyroglyphidae</taxon>
        <taxon>Pyroglyphinae</taxon>
        <taxon>Euroglyphus</taxon>
    </lineage>
</organism>
<feature type="non-terminal residue" evidence="2">
    <location>
        <position position="350"/>
    </location>
</feature>
<dbReference type="OrthoDB" id="191686at2759"/>
<dbReference type="Pfam" id="PF00149">
    <property type="entry name" value="Metallophos"/>
    <property type="match status" value="1"/>
</dbReference>
<comment type="caution">
    <text evidence="2">The sequence shown here is derived from an EMBL/GenBank/DDBJ whole genome shotgun (WGS) entry which is preliminary data.</text>
</comment>
<dbReference type="InterPro" id="IPR029052">
    <property type="entry name" value="Metallo-depent_PP-like"/>
</dbReference>
<dbReference type="SUPFAM" id="SSF56300">
    <property type="entry name" value="Metallo-dependent phosphatases"/>
    <property type="match status" value="1"/>
</dbReference>
<dbReference type="CDD" id="cd00144">
    <property type="entry name" value="MPP_PPP_family"/>
    <property type="match status" value="1"/>
</dbReference>
<dbReference type="EMBL" id="MUJZ01049613">
    <property type="protein sequence ID" value="OTF73888.1"/>
    <property type="molecule type" value="Genomic_DNA"/>
</dbReference>
<dbReference type="Gene3D" id="3.60.21.10">
    <property type="match status" value="1"/>
</dbReference>
<proteinExistence type="predicted"/>
<keyword evidence="3" id="KW-1185">Reference proteome</keyword>
<reference evidence="2 3" key="1">
    <citation type="submission" date="2017-03" db="EMBL/GenBank/DDBJ databases">
        <title>Genome Survey of Euroglyphus maynei.</title>
        <authorList>
            <person name="Arlian L.G."/>
            <person name="Morgan M.S."/>
            <person name="Rider S.D."/>
        </authorList>
    </citation>
    <scope>NUCLEOTIDE SEQUENCE [LARGE SCALE GENOMIC DNA]</scope>
    <source>
        <strain evidence="2">Arlian Lab</strain>
        <tissue evidence="2">Whole body</tissue>
    </source>
</reference>
<evidence type="ECO:0000313" key="2">
    <source>
        <dbReference type="EMBL" id="OTF73888.1"/>
    </source>
</evidence>